<reference evidence="4 5" key="1">
    <citation type="submission" date="2021-03" db="EMBL/GenBank/DDBJ databases">
        <title>Antimicrobial resistance genes in bacteria isolated from Japanese honey, and their potential for conferring macrolide and lincosamide resistance in the American foulbrood pathogen Paenibacillus larvae.</title>
        <authorList>
            <person name="Okamoto M."/>
            <person name="Kumagai M."/>
            <person name="Kanamori H."/>
            <person name="Takamatsu D."/>
        </authorList>
    </citation>
    <scope>NUCLEOTIDE SEQUENCE [LARGE SCALE GENOMIC DNA]</scope>
    <source>
        <strain evidence="4 5">J42TS3</strain>
    </source>
</reference>
<gene>
    <name evidence="4" type="ORF">J42TS3_42790</name>
</gene>
<keyword evidence="1" id="KW-1188">Viral release from host cell</keyword>
<name>A0ABQ4MGY1_9BACL</name>
<dbReference type="InterPro" id="IPR010090">
    <property type="entry name" value="Phage_tape_meas"/>
</dbReference>
<proteinExistence type="predicted"/>
<keyword evidence="5" id="KW-1185">Reference proteome</keyword>
<evidence type="ECO:0000256" key="2">
    <source>
        <dbReference type="SAM" id="MobiDB-lite"/>
    </source>
</evidence>
<dbReference type="PANTHER" id="PTHR37813">
    <property type="entry name" value="FELS-2 PROPHAGE PROTEIN"/>
    <property type="match status" value="1"/>
</dbReference>
<comment type="caution">
    <text evidence="4">The sequence shown here is derived from an EMBL/GenBank/DDBJ whole genome shotgun (WGS) entry which is preliminary data.</text>
</comment>
<feature type="region of interest" description="Disordered" evidence="2">
    <location>
        <begin position="587"/>
        <end position="608"/>
    </location>
</feature>
<dbReference type="Proteomes" id="UP000679992">
    <property type="component" value="Unassembled WGS sequence"/>
</dbReference>
<organism evidence="4 5">
    <name type="scientific">Paenibacillus vini</name>
    <dbReference type="NCBI Taxonomy" id="1476024"/>
    <lineage>
        <taxon>Bacteria</taxon>
        <taxon>Bacillati</taxon>
        <taxon>Bacillota</taxon>
        <taxon>Bacilli</taxon>
        <taxon>Bacillales</taxon>
        <taxon>Paenibacillaceae</taxon>
        <taxon>Paenibacillus</taxon>
    </lineage>
</organism>
<dbReference type="NCBIfam" id="TIGR01760">
    <property type="entry name" value="tape_meas_TP901"/>
    <property type="match status" value="1"/>
</dbReference>
<evidence type="ECO:0000259" key="3">
    <source>
        <dbReference type="Pfam" id="PF10145"/>
    </source>
</evidence>
<feature type="region of interest" description="Disordered" evidence="2">
    <location>
        <begin position="1"/>
        <end position="21"/>
    </location>
</feature>
<protein>
    <recommendedName>
        <fullName evidence="3">Phage tail tape measure protein domain-containing protein</fullName>
    </recommendedName>
</protein>
<evidence type="ECO:0000313" key="4">
    <source>
        <dbReference type="EMBL" id="GIP55244.1"/>
    </source>
</evidence>
<feature type="domain" description="Phage tail tape measure protein" evidence="3">
    <location>
        <begin position="128"/>
        <end position="333"/>
    </location>
</feature>
<accession>A0ABQ4MGY1</accession>
<dbReference type="PANTHER" id="PTHR37813:SF1">
    <property type="entry name" value="FELS-2 PROPHAGE PROTEIN"/>
    <property type="match status" value="1"/>
</dbReference>
<dbReference type="EMBL" id="BOSL01000017">
    <property type="protein sequence ID" value="GIP55244.1"/>
    <property type="molecule type" value="Genomic_DNA"/>
</dbReference>
<evidence type="ECO:0000256" key="1">
    <source>
        <dbReference type="ARBA" id="ARBA00022612"/>
    </source>
</evidence>
<dbReference type="Pfam" id="PF10145">
    <property type="entry name" value="PhageMin_Tail"/>
    <property type="match status" value="1"/>
</dbReference>
<evidence type="ECO:0000313" key="5">
    <source>
        <dbReference type="Proteomes" id="UP000679992"/>
    </source>
</evidence>
<sequence length="680" mass="72990">MTAPMRKVEKQMERVKKATDTYRDATGRLRDANGKFVSSSDKTRGKLLDIDKAAKNAGKSLGGLAKTGAAAFGNLAKNAAKFGALAVAGTAVYAGYSSVKKAMSFEAQLSSIQALTGATDAEMAKMQTLALKMGAATKYNALEAAQGIEELLKAGLTPAAVQAGGLESALNLATAGGLELTEAAETMATSLNAFRKDGLTAAQVADILAGTANAAATDIRGIGYGIAAAGGVADMAGVSFRDLNAVIGLMSNDGLKNGSDAGTSFKSMLMYLQPQTEKAAELFERLGIGVGKANKFFENGNLKSLDQVAEILRQITKNMSNQERVATFLDLFGTDGVKAATTLYKAGSKGVKEFYKDMSTTTALDVARKKMDNAAGAVEQFQGAIETLQISALMPAMPLIKDFANSAADFVEKYTPQITAAFEKMSSKVRNYIKTNFTENAEFQKLTTVKSKIEFVFDKFKDSFDTWYAGGGQQQIQDAGKTVADFIITSFEAYGPRISEMMGTLGKDAIGSFFKGMFDSWNLWQADNPLDRVLSKVWGEDLWGSNKGYYYDENGKPQPYKKNEGVPYTPSPENMNRAIQQYLNPLSPPNKPNKPSNNAFPQIPGHAGGLDRVPYSGYVARLHRDEMVLTRTEAQSYRESGGNGGGSSRPILITGNTFHVRQESDIDAIARQLAFHLTKD</sequence>